<reference evidence="1" key="1">
    <citation type="journal article" date="2020" name="mSystems">
        <title>Genome- and Community-Level Interaction Insights into Carbon Utilization and Element Cycling Functions of Hydrothermarchaeota in Hydrothermal Sediment.</title>
        <authorList>
            <person name="Zhou Z."/>
            <person name="Liu Y."/>
            <person name="Xu W."/>
            <person name="Pan J."/>
            <person name="Luo Z.H."/>
            <person name="Li M."/>
        </authorList>
    </citation>
    <scope>NUCLEOTIDE SEQUENCE</scope>
    <source>
        <strain evidence="1">SpSt-649</strain>
    </source>
</reference>
<accession>A0A7C4D1Q8</accession>
<evidence type="ECO:0008006" key="2">
    <source>
        <dbReference type="Google" id="ProtNLM"/>
    </source>
</evidence>
<proteinExistence type="predicted"/>
<sequence>MASVTVSLKVPRRLVELADKMVRYGIARSRSHAFNIMIEKGLGKVVEEVELWESAYRKVEELKEAKYRLRHGRLSELLREDRSE</sequence>
<comment type="caution">
    <text evidence="1">The sequence shown here is derived from an EMBL/GenBank/DDBJ whole genome shotgun (WGS) entry which is preliminary data.</text>
</comment>
<dbReference type="AlphaFoldDB" id="A0A7C4D1Q8"/>
<evidence type="ECO:0000313" key="1">
    <source>
        <dbReference type="EMBL" id="HGM46414.1"/>
    </source>
</evidence>
<dbReference type="EMBL" id="DTBQ01000040">
    <property type="protein sequence ID" value="HGM46414.1"/>
    <property type="molecule type" value="Genomic_DNA"/>
</dbReference>
<protein>
    <recommendedName>
        <fullName evidence="2">Ribbon-helix-helix protein, CopG family</fullName>
    </recommendedName>
</protein>
<gene>
    <name evidence="1" type="ORF">ENU21_01495</name>
</gene>
<name>A0A7C4D1Q8_THEPE</name>
<organism evidence="1">
    <name type="scientific">Thermofilum pendens</name>
    <dbReference type="NCBI Taxonomy" id="2269"/>
    <lineage>
        <taxon>Archaea</taxon>
        <taxon>Thermoproteota</taxon>
        <taxon>Thermoprotei</taxon>
        <taxon>Thermofilales</taxon>
        <taxon>Thermofilaceae</taxon>
        <taxon>Thermofilum</taxon>
    </lineage>
</organism>